<reference evidence="1 2" key="1">
    <citation type="submission" date="2023-10" db="EMBL/GenBank/DDBJ databases">
        <title>Genome analysis of psychrotrophic aerobic bacterium Aeromonas allosaccharophila BIM B-1809 isolated from infected fish.</title>
        <authorList>
            <person name="Leanovich S.I."/>
            <person name="Sidarenka A.V."/>
            <person name="Akhremchuk A.E."/>
            <person name="Sikolenko M.A."/>
            <person name="Valentovich L.N."/>
        </authorList>
    </citation>
    <scope>NUCLEOTIDE SEQUENCE [LARGE SCALE GENOMIC DNA]</scope>
    <source>
        <strain evidence="1 2">BIM B-1809</strain>
    </source>
</reference>
<dbReference type="InterPro" id="IPR010522">
    <property type="entry name" value="RepC_bac"/>
</dbReference>
<evidence type="ECO:0000313" key="2">
    <source>
        <dbReference type="Proteomes" id="UP001302667"/>
    </source>
</evidence>
<name>A0ABZ0FEK3_9GAMM</name>
<dbReference type="Proteomes" id="UP001302667">
    <property type="component" value="Chromosome"/>
</dbReference>
<protein>
    <submittedName>
        <fullName evidence="1">Replication protein C, IncQ-type</fullName>
    </submittedName>
</protein>
<gene>
    <name evidence="1" type="primary">repC</name>
    <name evidence="1" type="ORF">RY972_06205</name>
</gene>
<sequence>MNSKVNFFALVDPLLGRITGLFIPVANGKRESNVVLSSVISEHKLRVNIEQGLDYSDQSILFSLIALAGIDRKIINENSKGPRSTYLWNNLNAKYNATSENAILLSTTQAKIISVLGWNKSGHEYDRLKEGLDRLSKVDLHLISEGYEWKSSMLSYLISKNDIGREDVVDVVLNSRIARAIDGEQFNRICLEERKQLKSNVAMLVHAWLSSNINPGEVLTPFLDTLVQRIWNTDKCQSNTALTAYEKKEVRRKRGMMVDALRDIAELRGWQVELIGSGATGKATVRRPRVFKGVVKEEV</sequence>
<dbReference type="EMBL" id="CP136584">
    <property type="protein sequence ID" value="WOE67656.1"/>
    <property type="molecule type" value="Genomic_DNA"/>
</dbReference>
<accession>A0ABZ0FEK3</accession>
<evidence type="ECO:0000313" key="1">
    <source>
        <dbReference type="EMBL" id="WOE67656.1"/>
    </source>
</evidence>
<keyword evidence="2" id="KW-1185">Reference proteome</keyword>
<organism evidence="1 2">
    <name type="scientific">Aeromonas allosaccharophila</name>
    <dbReference type="NCBI Taxonomy" id="656"/>
    <lineage>
        <taxon>Bacteria</taxon>
        <taxon>Pseudomonadati</taxon>
        <taxon>Pseudomonadota</taxon>
        <taxon>Gammaproteobacteria</taxon>
        <taxon>Aeromonadales</taxon>
        <taxon>Aeromonadaceae</taxon>
        <taxon>Aeromonas</taxon>
    </lineage>
</organism>
<dbReference type="RefSeq" id="WP_317103696.1">
    <property type="nucleotide sequence ID" value="NZ_CP136584.1"/>
</dbReference>
<proteinExistence type="predicted"/>
<dbReference type="Pfam" id="PF06504">
    <property type="entry name" value="RepC"/>
    <property type="match status" value="1"/>
</dbReference>